<keyword evidence="1" id="KW-1185">Reference proteome</keyword>
<protein>
    <submittedName>
        <fullName evidence="2">N-acyl-phosphatidylethanolamine-hydrolyzing phospholipase D-like</fullName>
    </submittedName>
</protein>
<dbReference type="PANTHER" id="PTHR15032">
    <property type="entry name" value="N-ACYL-PHOSPHATIDYLETHANOLAMINE-HYDROLYZING PHOSPHOLIPASE D"/>
    <property type="match status" value="1"/>
</dbReference>
<sequence length="112" mass="12665">MCPQHINPEEAVKIHMDIRAKQSVAVHWGTFNLSNEEYDQPVKDLHTARAKKLVDATSFIELKHGETKTFPSGRNPDLLLTARTQRTQMRGITDEWRPLSEALTSDSLASPL</sequence>
<accession>A0ABM1DXN3</accession>
<dbReference type="Proteomes" id="UP000695022">
    <property type="component" value="Unplaced"/>
</dbReference>
<dbReference type="RefSeq" id="XP_014664704.1">
    <property type="nucleotide sequence ID" value="XM_014809218.1"/>
</dbReference>
<gene>
    <name evidence="2" type="primary">LOC106807018</name>
</gene>
<dbReference type="GeneID" id="106807018"/>
<proteinExistence type="predicted"/>
<organism evidence="1 2">
    <name type="scientific">Priapulus caudatus</name>
    <name type="common">Priapulid worm</name>
    <dbReference type="NCBI Taxonomy" id="37621"/>
    <lineage>
        <taxon>Eukaryota</taxon>
        <taxon>Metazoa</taxon>
        <taxon>Ecdysozoa</taxon>
        <taxon>Scalidophora</taxon>
        <taxon>Priapulida</taxon>
        <taxon>Priapulimorpha</taxon>
        <taxon>Priapulimorphida</taxon>
        <taxon>Priapulidae</taxon>
        <taxon>Priapulus</taxon>
    </lineage>
</organism>
<dbReference type="InterPro" id="IPR036866">
    <property type="entry name" value="RibonucZ/Hydroxyglut_hydro"/>
</dbReference>
<dbReference type="PANTHER" id="PTHR15032:SF4">
    <property type="entry name" value="N-ACYL-PHOSPHATIDYLETHANOLAMINE-HYDROLYZING PHOSPHOLIPASE D"/>
    <property type="match status" value="1"/>
</dbReference>
<evidence type="ECO:0000313" key="1">
    <source>
        <dbReference type="Proteomes" id="UP000695022"/>
    </source>
</evidence>
<evidence type="ECO:0000313" key="2">
    <source>
        <dbReference type="RefSeq" id="XP_014664704.1"/>
    </source>
</evidence>
<dbReference type="Gene3D" id="3.60.15.10">
    <property type="entry name" value="Ribonuclease Z/Hydroxyacylglutathione hydrolase-like"/>
    <property type="match status" value="1"/>
</dbReference>
<reference evidence="2" key="1">
    <citation type="submission" date="2025-08" db="UniProtKB">
        <authorList>
            <consortium name="RefSeq"/>
        </authorList>
    </citation>
    <scope>IDENTIFICATION</scope>
</reference>
<name>A0ABM1DXN3_PRICU</name>